<feature type="domain" description="Ubiquitin-like protease family profile" evidence="5">
    <location>
        <begin position="96"/>
        <end position="269"/>
    </location>
</feature>
<keyword evidence="2" id="KW-0645">Protease</keyword>
<evidence type="ECO:0000259" key="5">
    <source>
        <dbReference type="PROSITE" id="PS50600"/>
    </source>
</evidence>
<evidence type="ECO:0000313" key="6">
    <source>
        <dbReference type="EMBL" id="MED6160352.1"/>
    </source>
</evidence>
<evidence type="ECO:0000313" key="7">
    <source>
        <dbReference type="Proteomes" id="UP001341840"/>
    </source>
</evidence>
<keyword evidence="7" id="KW-1185">Reference proteome</keyword>
<organism evidence="6 7">
    <name type="scientific">Stylosanthes scabra</name>
    <dbReference type="NCBI Taxonomy" id="79078"/>
    <lineage>
        <taxon>Eukaryota</taxon>
        <taxon>Viridiplantae</taxon>
        <taxon>Streptophyta</taxon>
        <taxon>Embryophyta</taxon>
        <taxon>Tracheophyta</taxon>
        <taxon>Spermatophyta</taxon>
        <taxon>Magnoliopsida</taxon>
        <taxon>eudicotyledons</taxon>
        <taxon>Gunneridae</taxon>
        <taxon>Pentapetalae</taxon>
        <taxon>rosids</taxon>
        <taxon>fabids</taxon>
        <taxon>Fabales</taxon>
        <taxon>Fabaceae</taxon>
        <taxon>Papilionoideae</taxon>
        <taxon>50 kb inversion clade</taxon>
        <taxon>dalbergioids sensu lato</taxon>
        <taxon>Dalbergieae</taxon>
        <taxon>Pterocarpus clade</taxon>
        <taxon>Stylosanthes</taxon>
    </lineage>
</organism>
<dbReference type="Pfam" id="PF02902">
    <property type="entry name" value="Peptidase_C48"/>
    <property type="match status" value="1"/>
</dbReference>
<evidence type="ECO:0000256" key="2">
    <source>
        <dbReference type="ARBA" id="ARBA00022670"/>
    </source>
</evidence>
<dbReference type="EMBL" id="JASCZI010121180">
    <property type="protein sequence ID" value="MED6160352.1"/>
    <property type="molecule type" value="Genomic_DNA"/>
</dbReference>
<accession>A0ABU6UGE0</accession>
<dbReference type="PROSITE" id="PS50600">
    <property type="entry name" value="ULP_PROTEASE"/>
    <property type="match status" value="1"/>
</dbReference>
<protein>
    <recommendedName>
        <fullName evidence="5">Ubiquitin-like protease family profile domain-containing protein</fullName>
    </recommendedName>
</protein>
<dbReference type="InterPro" id="IPR003653">
    <property type="entry name" value="Peptidase_C48_C"/>
</dbReference>
<reference evidence="6 7" key="1">
    <citation type="journal article" date="2023" name="Plants (Basel)">
        <title>Bridging the Gap: Combining Genomics and Transcriptomics Approaches to Understand Stylosanthes scabra, an Orphan Legume from the Brazilian Caatinga.</title>
        <authorList>
            <person name="Ferreira-Neto J.R.C."/>
            <person name="da Silva M.D."/>
            <person name="Binneck E."/>
            <person name="de Melo N.F."/>
            <person name="da Silva R.H."/>
            <person name="de Melo A.L.T.M."/>
            <person name="Pandolfi V."/>
            <person name="Bustamante F.O."/>
            <person name="Brasileiro-Vidal A.C."/>
            <person name="Benko-Iseppon A.M."/>
        </authorList>
    </citation>
    <scope>NUCLEOTIDE SEQUENCE [LARGE SCALE GENOMIC DNA]</scope>
    <source>
        <tissue evidence="6">Leaves</tissue>
    </source>
</reference>
<evidence type="ECO:0000256" key="4">
    <source>
        <dbReference type="SAM" id="MobiDB-lite"/>
    </source>
</evidence>
<dbReference type="InterPro" id="IPR038765">
    <property type="entry name" value="Papain-like_cys_pep_sf"/>
</dbReference>
<keyword evidence="3" id="KW-0378">Hydrolase</keyword>
<dbReference type="SUPFAM" id="SSF54001">
    <property type="entry name" value="Cysteine proteinases"/>
    <property type="match status" value="1"/>
</dbReference>
<sequence>MKLTEVFTLVQNTKVDLMNASKGQMVEKSRRPNSSPRTPPDGLRHYNHLAPIGHDGLVNLPGLVRTKPNRIPRRMSLDFRPTQDMDIGGVELAVAIYIFSNDIGNREALMSLKLRGEVVHDVVDVLATMLANSTPSFQWFLPTSVMVNLGRKRTLRGPRLSPGNVAAIKRVHMCSKVDMATKIYLPMWCPRHWYLMIVDVGRERLVYLDSYRIEADVESKKLHMIDVLSSDDAERPRFSAYKIELPEVPQQHRESNDCGVWMAEWMMREAMWYNHGVEVVGAETRMKLATDLVLKPHKKMAKDIVEKAFAHWRSKEEASQPLRRAL</sequence>
<evidence type="ECO:0000256" key="1">
    <source>
        <dbReference type="ARBA" id="ARBA00005234"/>
    </source>
</evidence>
<evidence type="ECO:0000256" key="3">
    <source>
        <dbReference type="ARBA" id="ARBA00022801"/>
    </source>
</evidence>
<dbReference type="Proteomes" id="UP001341840">
    <property type="component" value="Unassembled WGS sequence"/>
</dbReference>
<comment type="caution">
    <text evidence="6">The sequence shown here is derived from an EMBL/GenBank/DDBJ whole genome shotgun (WGS) entry which is preliminary data.</text>
</comment>
<name>A0ABU6UGE0_9FABA</name>
<gene>
    <name evidence="6" type="ORF">PIB30_050705</name>
</gene>
<dbReference type="Gene3D" id="3.40.395.10">
    <property type="entry name" value="Adenoviral Proteinase, Chain A"/>
    <property type="match status" value="1"/>
</dbReference>
<feature type="region of interest" description="Disordered" evidence="4">
    <location>
        <begin position="19"/>
        <end position="44"/>
    </location>
</feature>
<proteinExistence type="inferred from homology"/>
<comment type="similarity">
    <text evidence="1">Belongs to the peptidase C48 family.</text>
</comment>